<gene>
    <name evidence="3" type="ORF">AYO20_07376</name>
</gene>
<evidence type="ECO:0000259" key="2">
    <source>
        <dbReference type="PROSITE" id="PS50076"/>
    </source>
</evidence>
<reference evidence="3 4" key="1">
    <citation type="submission" date="2016-03" db="EMBL/GenBank/DDBJ databases">
        <title>The draft genome sequence of Fonsecaea nubica causative agent of cutaneous subcutaneous infection in human host.</title>
        <authorList>
            <person name="Costa F."/>
            <person name="Sybren D.H."/>
            <person name="Raittz R.T."/>
            <person name="Weiss V.A."/>
            <person name="Leao A.C."/>
            <person name="Gomes R."/>
            <person name="De Souza E.M."/>
            <person name="Pedrosa F.O."/>
            <person name="Steffens M.B."/>
            <person name="Bombassaro A."/>
            <person name="Tadra-Sfeir M.Z."/>
            <person name="Moreno L.F."/>
            <person name="Najafzadeh M.J."/>
            <person name="Felipe M.S."/>
            <person name="Teixeira M."/>
            <person name="Sun J."/>
            <person name="Xi L."/>
            <person name="Castro M.A."/>
            <person name="Vicente V.A."/>
        </authorList>
    </citation>
    <scope>NUCLEOTIDE SEQUENCE [LARGE SCALE GENOMIC DNA]</scope>
    <source>
        <strain evidence="3 4">CBS 269.64</strain>
    </source>
</reference>
<dbReference type="EMBL" id="LVCJ01000051">
    <property type="protein sequence ID" value="OAL33365.1"/>
    <property type="molecule type" value="Genomic_DNA"/>
</dbReference>
<evidence type="ECO:0000256" key="1">
    <source>
        <dbReference type="SAM" id="MobiDB-lite"/>
    </source>
</evidence>
<dbReference type="InterPro" id="IPR051100">
    <property type="entry name" value="DnaJ_subfamily_B/C"/>
</dbReference>
<feature type="compositionally biased region" description="Gly residues" evidence="1">
    <location>
        <begin position="57"/>
        <end position="66"/>
    </location>
</feature>
<evidence type="ECO:0000313" key="4">
    <source>
        <dbReference type="Proteomes" id="UP000185904"/>
    </source>
</evidence>
<dbReference type="PANTHER" id="PTHR43908">
    <property type="entry name" value="AT29763P-RELATED"/>
    <property type="match status" value="1"/>
</dbReference>
<feature type="region of interest" description="Disordered" evidence="1">
    <location>
        <begin position="332"/>
        <end position="425"/>
    </location>
</feature>
<dbReference type="Pfam" id="PF00226">
    <property type="entry name" value="DnaJ"/>
    <property type="match status" value="1"/>
</dbReference>
<dbReference type="GO" id="GO:0071218">
    <property type="term" value="P:cellular response to misfolded protein"/>
    <property type="evidence" value="ECO:0007669"/>
    <property type="project" value="TreeGrafter"/>
</dbReference>
<dbReference type="PANTHER" id="PTHR43908:SF3">
    <property type="entry name" value="AT29763P-RELATED"/>
    <property type="match status" value="1"/>
</dbReference>
<feature type="compositionally biased region" description="Gly residues" evidence="1">
    <location>
        <begin position="1"/>
        <end position="10"/>
    </location>
</feature>
<dbReference type="SMART" id="SM00271">
    <property type="entry name" value="DnaJ"/>
    <property type="match status" value="1"/>
</dbReference>
<dbReference type="Proteomes" id="UP000185904">
    <property type="component" value="Unassembled WGS sequence"/>
</dbReference>
<comment type="caution">
    <text evidence="3">The sequence shown here is derived from an EMBL/GenBank/DDBJ whole genome shotgun (WGS) entry which is preliminary data.</text>
</comment>
<dbReference type="GO" id="GO:0005789">
    <property type="term" value="C:endoplasmic reticulum membrane"/>
    <property type="evidence" value="ECO:0007669"/>
    <property type="project" value="TreeGrafter"/>
</dbReference>
<dbReference type="GeneID" id="34590788"/>
<dbReference type="AlphaFoldDB" id="A0A178CWR3"/>
<dbReference type="RefSeq" id="XP_022498377.1">
    <property type="nucleotide sequence ID" value="XM_022645662.1"/>
</dbReference>
<dbReference type="PROSITE" id="PS50076">
    <property type="entry name" value="DNAJ_2"/>
    <property type="match status" value="1"/>
</dbReference>
<dbReference type="InterPro" id="IPR001623">
    <property type="entry name" value="DnaJ_domain"/>
</dbReference>
<dbReference type="PRINTS" id="PR00625">
    <property type="entry name" value="JDOMAIN"/>
</dbReference>
<sequence length="736" mass="81063">MASSGSGGQEGQPSSSYDIVPHSRNIYPADASDSSPPQGSSPNLQDKGGQPLVNGAQGEGGQGSGKTGDHGEAKAKAKASGKHTRLQKATIKRIMKCEENHYYGILDVSPSAPQDEIREAFRKLSFLTHPDKTNFSHAKDAFQRVSNAYQVLESIVNRRRYDREGMTYKPNVEDAEGLFNDVSASFADNAYDADPYDSHDSTDDDMSDQDDGGSDEPDDLTLAIYKQATPFVNQFLRGMPADLDKLKELNGQLLTRNKKENVRDLKFYINTNVLQAMAQGLANAFGTLDKEPTNEKEVETLANLDEQLEKLKRSFRYPEDWKIEHPAGIKEKVEQELRKRSKGKGRADPAPESTPNNDAQAGSSTNQGQERRAPAPESTPNNDAQAGSSTDQGQERADQIMTDIDGQAGNLSGHPITVSPATSAEVGRVRSKVLQIWAEQKHDIHITDDGDAILCYKALSKEGKDPYAYEFVVMTPRTPHFQVKTGAEIGRRNVKAYLELGNKYRIYTDKGDDNTPKYTWRQKDNFQDLLFVASKPRKSSTAGKTPKAADTQCCVLWKDPQKAQGARFAVMARNHFKSVADDDERKLIEKYCRSMGVLAPWEMNPKTLQLSADTPLGQQLLSAGRSGSLLSAQSLVSSNAPALPLNGGNAVAQDVMTTLQSSIASLQTHVQRMESRFESTMMSMNEAILKQQEQQTKMQESMDRDRVEQTSINKELLVLLRNLTLGSPNSSSANST</sequence>
<accession>A0A178CWR3</accession>
<dbReference type="SUPFAM" id="SSF46565">
    <property type="entry name" value="Chaperone J-domain"/>
    <property type="match status" value="1"/>
</dbReference>
<feature type="domain" description="J" evidence="2">
    <location>
        <begin position="101"/>
        <end position="165"/>
    </location>
</feature>
<feature type="compositionally biased region" description="Basic residues" evidence="1">
    <location>
        <begin position="76"/>
        <end position="87"/>
    </location>
</feature>
<feature type="region of interest" description="Disordered" evidence="1">
    <location>
        <begin position="190"/>
        <end position="218"/>
    </location>
</feature>
<name>A0A178CWR3_9EURO</name>
<dbReference type="CDD" id="cd06257">
    <property type="entry name" value="DnaJ"/>
    <property type="match status" value="1"/>
</dbReference>
<feature type="compositionally biased region" description="Polar residues" evidence="1">
    <location>
        <begin position="32"/>
        <end position="44"/>
    </location>
</feature>
<protein>
    <recommendedName>
        <fullName evidence="2">J domain-containing protein</fullName>
    </recommendedName>
</protein>
<dbReference type="Gene3D" id="1.10.287.110">
    <property type="entry name" value="DnaJ domain"/>
    <property type="match status" value="1"/>
</dbReference>
<feature type="compositionally biased region" description="Polar residues" evidence="1">
    <location>
        <begin position="353"/>
        <end position="368"/>
    </location>
</feature>
<dbReference type="OrthoDB" id="442087at2759"/>
<dbReference type="InterPro" id="IPR036869">
    <property type="entry name" value="J_dom_sf"/>
</dbReference>
<proteinExistence type="predicted"/>
<dbReference type="GO" id="GO:0030544">
    <property type="term" value="F:Hsp70 protein binding"/>
    <property type="evidence" value="ECO:0007669"/>
    <property type="project" value="TreeGrafter"/>
</dbReference>
<keyword evidence="4" id="KW-1185">Reference proteome</keyword>
<feature type="compositionally biased region" description="Acidic residues" evidence="1">
    <location>
        <begin position="202"/>
        <end position="218"/>
    </location>
</feature>
<organism evidence="3 4">
    <name type="scientific">Fonsecaea nubica</name>
    <dbReference type="NCBI Taxonomy" id="856822"/>
    <lineage>
        <taxon>Eukaryota</taxon>
        <taxon>Fungi</taxon>
        <taxon>Dikarya</taxon>
        <taxon>Ascomycota</taxon>
        <taxon>Pezizomycotina</taxon>
        <taxon>Eurotiomycetes</taxon>
        <taxon>Chaetothyriomycetidae</taxon>
        <taxon>Chaetothyriales</taxon>
        <taxon>Herpotrichiellaceae</taxon>
        <taxon>Fonsecaea</taxon>
    </lineage>
</organism>
<feature type="compositionally biased region" description="Polar residues" evidence="1">
    <location>
        <begin position="378"/>
        <end position="392"/>
    </location>
</feature>
<feature type="region of interest" description="Disordered" evidence="1">
    <location>
        <begin position="1"/>
        <end position="87"/>
    </location>
</feature>
<evidence type="ECO:0000313" key="3">
    <source>
        <dbReference type="EMBL" id="OAL33365.1"/>
    </source>
</evidence>